<evidence type="ECO:0000313" key="3">
    <source>
        <dbReference type="Proteomes" id="UP000515153"/>
    </source>
</evidence>
<dbReference type="Gene3D" id="1.10.167.10">
    <property type="entry name" value="Regulator of G-protein Signalling 4, domain 2"/>
    <property type="match status" value="1"/>
</dbReference>
<dbReference type="InterPro" id="IPR036305">
    <property type="entry name" value="RGS_sf"/>
</dbReference>
<keyword evidence="2" id="KW-1133">Transmembrane helix</keyword>
<evidence type="ECO:0008006" key="5">
    <source>
        <dbReference type="Google" id="ProtNLM"/>
    </source>
</evidence>
<reference evidence="4" key="1">
    <citation type="journal article" date="2019" name="Mol. Biol. Evol.">
        <title>Blast fungal genomes show frequent chromosomal changes, gene gains and losses, and effector gene turnover.</title>
        <authorList>
            <person name="Gomez Luciano L.B."/>
            <person name="Jason Tsai I."/>
            <person name="Chuma I."/>
            <person name="Tosa Y."/>
            <person name="Chen Y.H."/>
            <person name="Li J.Y."/>
            <person name="Li M.Y."/>
            <person name="Jade Lu M.Y."/>
            <person name="Nakayashiki H."/>
            <person name="Li W.H."/>
        </authorList>
    </citation>
    <scope>NUCLEOTIDE SEQUENCE</scope>
    <source>
        <strain evidence="4">NI907</strain>
    </source>
</reference>
<sequence length="512" mass="56592">MAEPLKPDQVKAAEPASKDSPPGPTFSDLVKNQSKTPLSLSEFMDYLIYIEHNAENLQFFLWYSDYVQRWSRLSRRQKSASPPWNTDCEEETQGIRTSPLAAHKRANSEKMANILAILDRVSENEDAEPLSHESTSEMGLSGRGENKEFVTSARTTEYSKQPFRDELVKVASNYIEQGAPRQLKLSEGDRASIIEGLQHTTHPTALLPAFTMSSNILREFSHPSFIKWSLYRNANKPRINFTRSMAAVLIVLGLAFEVILTLSGLLTCLRALGILLLWPGITWLAAAAKGLCLELHFRRLRQQRPWEVQKPEQDAELEKSGSQDSPVDMHDATSKGASSSPSHSRSPSYQNSWYGWPAKNDNLNPDTTAPGRRPSVTVSISASVTHSARAEHALDTPVSVVGFSTVITGGHDRSRGHASTISSVDPPWKQSMQSLGPSNDYSREEWYMDEGGGQSLLQSVFAATVATRNRDLHLIQDRLVLRAVLLGGLVSALITCGFLFLPGGHLISGVRS</sequence>
<organism evidence="3 4">
    <name type="scientific">Pyricularia grisea</name>
    <name type="common">Crabgrass-specific blast fungus</name>
    <name type="synonym">Magnaporthe grisea</name>
    <dbReference type="NCBI Taxonomy" id="148305"/>
    <lineage>
        <taxon>Eukaryota</taxon>
        <taxon>Fungi</taxon>
        <taxon>Dikarya</taxon>
        <taxon>Ascomycota</taxon>
        <taxon>Pezizomycotina</taxon>
        <taxon>Sordariomycetes</taxon>
        <taxon>Sordariomycetidae</taxon>
        <taxon>Magnaporthales</taxon>
        <taxon>Pyriculariaceae</taxon>
        <taxon>Pyricularia</taxon>
    </lineage>
</organism>
<accession>A0A6P8ASZ7</accession>
<dbReference type="Proteomes" id="UP000515153">
    <property type="component" value="Unplaced"/>
</dbReference>
<evidence type="ECO:0000256" key="1">
    <source>
        <dbReference type="SAM" id="MobiDB-lite"/>
    </source>
</evidence>
<dbReference type="GeneID" id="41964651"/>
<feature type="region of interest" description="Disordered" evidence="1">
    <location>
        <begin position="411"/>
        <end position="435"/>
    </location>
</feature>
<feature type="transmembrane region" description="Helical" evidence="2">
    <location>
        <begin position="246"/>
        <end position="266"/>
    </location>
</feature>
<feature type="compositionally biased region" description="Basic and acidic residues" evidence="1">
    <location>
        <begin position="307"/>
        <end position="333"/>
    </location>
</feature>
<dbReference type="InterPro" id="IPR044926">
    <property type="entry name" value="RGS_subdomain_2"/>
</dbReference>
<keyword evidence="2" id="KW-0472">Membrane</keyword>
<keyword evidence="3" id="KW-1185">Reference proteome</keyword>
<protein>
    <recommendedName>
        <fullName evidence="5">RGS domain-containing protein</fullName>
    </recommendedName>
</protein>
<dbReference type="RefSeq" id="XP_030978022.1">
    <property type="nucleotide sequence ID" value="XM_031129743.1"/>
</dbReference>
<reference evidence="4" key="2">
    <citation type="submission" date="2019-10" db="EMBL/GenBank/DDBJ databases">
        <authorList>
            <consortium name="NCBI Genome Project"/>
        </authorList>
    </citation>
    <scope>NUCLEOTIDE SEQUENCE</scope>
    <source>
        <strain evidence="4">NI907</strain>
    </source>
</reference>
<feature type="compositionally biased region" description="Basic and acidic residues" evidence="1">
    <location>
        <begin position="1"/>
        <end position="11"/>
    </location>
</feature>
<keyword evidence="2" id="KW-0812">Transmembrane</keyword>
<reference evidence="4" key="3">
    <citation type="submission" date="2025-08" db="UniProtKB">
        <authorList>
            <consortium name="RefSeq"/>
        </authorList>
    </citation>
    <scope>IDENTIFICATION</scope>
    <source>
        <strain evidence="4">NI907</strain>
    </source>
</reference>
<dbReference type="PANTHER" id="PTHR39466">
    <property type="entry name" value="RGS DOMAIN-CONTAINING PROTEIN"/>
    <property type="match status" value="1"/>
</dbReference>
<dbReference type="OrthoDB" id="3232309at2759"/>
<gene>
    <name evidence="4" type="ORF">PgNI_09761</name>
</gene>
<feature type="transmembrane region" description="Helical" evidence="2">
    <location>
        <begin position="479"/>
        <end position="501"/>
    </location>
</feature>
<evidence type="ECO:0000313" key="4">
    <source>
        <dbReference type="RefSeq" id="XP_030978022.1"/>
    </source>
</evidence>
<feature type="region of interest" description="Disordered" evidence="1">
    <location>
        <begin position="125"/>
        <end position="144"/>
    </location>
</feature>
<feature type="region of interest" description="Disordered" evidence="1">
    <location>
        <begin position="78"/>
        <end position="98"/>
    </location>
</feature>
<feature type="transmembrane region" description="Helical" evidence="2">
    <location>
        <begin position="272"/>
        <end position="292"/>
    </location>
</feature>
<feature type="region of interest" description="Disordered" evidence="1">
    <location>
        <begin position="1"/>
        <end position="30"/>
    </location>
</feature>
<name>A0A6P8ASZ7_PYRGI</name>
<evidence type="ECO:0000256" key="2">
    <source>
        <dbReference type="SAM" id="Phobius"/>
    </source>
</evidence>
<dbReference type="AlphaFoldDB" id="A0A6P8ASZ7"/>
<feature type="compositionally biased region" description="Low complexity" evidence="1">
    <location>
        <begin position="334"/>
        <end position="352"/>
    </location>
</feature>
<feature type="region of interest" description="Disordered" evidence="1">
    <location>
        <begin position="307"/>
        <end position="374"/>
    </location>
</feature>
<dbReference type="KEGG" id="pgri:PgNI_09761"/>
<proteinExistence type="predicted"/>
<dbReference type="SUPFAM" id="SSF48097">
    <property type="entry name" value="Regulator of G-protein signaling, RGS"/>
    <property type="match status" value="1"/>
</dbReference>
<dbReference type="PANTHER" id="PTHR39466:SF1">
    <property type="entry name" value="RGS DOMAIN-CONTAINING PROTEIN"/>
    <property type="match status" value="1"/>
</dbReference>